<dbReference type="Gene3D" id="6.10.250.1950">
    <property type="match status" value="1"/>
</dbReference>
<dbReference type="InterPro" id="IPR038273">
    <property type="entry name" value="Ndc80_sf"/>
</dbReference>
<evidence type="ECO:0000256" key="8">
    <source>
        <dbReference type="ARBA" id="ARBA00023306"/>
    </source>
</evidence>
<dbReference type="InterPro" id="IPR005550">
    <property type="entry name" value="Kinetochore_Ndc80"/>
</dbReference>
<comment type="similarity">
    <text evidence="1 10">Belongs to the NDC80/HEC1 family.</text>
</comment>
<feature type="domain" description="Kinetochore protein NDC80 loop region" evidence="14">
    <location>
        <begin position="450"/>
        <end position="644"/>
    </location>
</feature>
<evidence type="ECO:0000313" key="15">
    <source>
        <dbReference type="EMBL" id="KAK9765091.1"/>
    </source>
</evidence>
<evidence type="ECO:0000259" key="13">
    <source>
        <dbReference type="Pfam" id="PF03801"/>
    </source>
</evidence>
<evidence type="ECO:0000256" key="12">
    <source>
        <dbReference type="SAM" id="MobiDB-lite"/>
    </source>
</evidence>
<evidence type="ECO:0000256" key="4">
    <source>
        <dbReference type="ARBA" id="ARBA00022776"/>
    </source>
</evidence>
<feature type="domain" description="Kinetochore protein Ndc80 CH" evidence="13">
    <location>
        <begin position="97"/>
        <end position="242"/>
    </location>
</feature>
<gene>
    <name evidence="15" type="primary">NDC80_3</name>
    <name evidence="15" type="ORF">K7432_006847</name>
</gene>
<feature type="region of interest" description="Disordered" evidence="12">
    <location>
        <begin position="1"/>
        <end position="128"/>
    </location>
</feature>
<feature type="coiled-coil region" evidence="11">
    <location>
        <begin position="357"/>
        <end position="398"/>
    </location>
</feature>
<feature type="coiled-coil region" evidence="11">
    <location>
        <begin position="305"/>
        <end position="332"/>
    </location>
</feature>
<evidence type="ECO:0000256" key="9">
    <source>
        <dbReference type="ARBA" id="ARBA00023328"/>
    </source>
</evidence>
<keyword evidence="5 10" id="KW-0995">Kinetochore</keyword>
<keyword evidence="7 10" id="KW-0539">Nucleus</keyword>
<keyword evidence="4 10" id="KW-0498">Mitosis</keyword>
<dbReference type="InterPro" id="IPR057091">
    <property type="entry name" value="NDC80_loop"/>
</dbReference>
<protein>
    <recommendedName>
        <fullName evidence="10">Kinetochore protein NDC80</fullName>
    </recommendedName>
</protein>
<evidence type="ECO:0000256" key="7">
    <source>
        <dbReference type="ARBA" id="ARBA00023242"/>
    </source>
</evidence>
<comment type="caution">
    <text evidence="15">The sequence shown here is derived from an EMBL/GenBank/DDBJ whole genome shotgun (WGS) entry which is preliminary data.</text>
</comment>
<keyword evidence="6 11" id="KW-0175">Coiled coil</keyword>
<dbReference type="Gene3D" id="1.10.418.30">
    <property type="entry name" value="Ncd80 complex, Ncd80 subunit"/>
    <property type="match status" value="1"/>
</dbReference>
<feature type="compositionally biased region" description="Polar residues" evidence="12">
    <location>
        <begin position="30"/>
        <end position="49"/>
    </location>
</feature>
<evidence type="ECO:0000313" key="16">
    <source>
        <dbReference type="Proteomes" id="UP001479436"/>
    </source>
</evidence>
<evidence type="ECO:0000256" key="2">
    <source>
        <dbReference type="ARBA" id="ARBA00022454"/>
    </source>
</evidence>
<comment type="function">
    <text evidence="10">Acts as a component of the essential kinetochore-associated NDC80 complex, which is required for chromosome segregation and spindle checkpoint activity.</text>
</comment>
<keyword evidence="3 10" id="KW-0132">Cell division</keyword>
<keyword evidence="9 10" id="KW-0137">Centromere</keyword>
<keyword evidence="8 10" id="KW-0131">Cell cycle</keyword>
<accession>A0ABR2WUC6</accession>
<proteinExistence type="inferred from homology"/>
<keyword evidence="2 10" id="KW-0158">Chromosome</keyword>
<comment type="subcellular location">
    <subcellularLocation>
        <location evidence="10">Chromosome</location>
        <location evidence="10">Centromere</location>
        <location evidence="10">Kinetochore</location>
    </subcellularLocation>
    <subcellularLocation>
        <location evidence="10">Nucleus</location>
    </subcellularLocation>
</comment>
<dbReference type="PANTHER" id="PTHR10643:SF2">
    <property type="entry name" value="KINETOCHORE PROTEIN NDC80 HOMOLOG"/>
    <property type="match status" value="1"/>
</dbReference>
<evidence type="ECO:0000256" key="11">
    <source>
        <dbReference type="SAM" id="Coils"/>
    </source>
</evidence>
<evidence type="ECO:0000259" key="14">
    <source>
        <dbReference type="Pfam" id="PF24487"/>
    </source>
</evidence>
<name>A0ABR2WUC6_9FUNG</name>
<feature type="coiled-coil region" evidence="11">
    <location>
        <begin position="508"/>
        <end position="613"/>
    </location>
</feature>
<sequence length="665" mass="77380">MRRQRPRTRSESSLPPPTPISRPTSSLSIVSQPGLSSPTRTSFQYQNGTPPLERRVSCEESATSNFSSRPSSRASTQVSGLGLTGLRVEGQNAELSRRTSISSSTASPKRTYRTQPFGPVSAFHKDPRPIREKDWQASKTRKLVNFLAHSGYPSSISPKTFQSPTTKDFQSAFKFLYQLLDPKYVFRRRFEEECPILLKELRYPLADQITKAQLYAVGSMHTWPILLGVLVWLMELVQCVEKLEPGMEYFDDPFISSPLNPRKMEEAGDEMIFKHLAKSYIAFLNGDDKFADQEKALEKWFDKKNQGLFKNVKLIEKEIQEMQEEYERLMELDSPLSTAQREYDQLRLDHRKFEDYIRHLEAKKSKYQQANEHISEELGNQEQQLERIQREKTELSDKVNSQSYKKEDVEKMERDKIHLIRTLETSQSRLIETNKLIYELEDQFSNRILKIEELLSQYNSHLFKAGLAPESAPRAKGKDFELRIVKDPDPGVVPSPKNVIKPGLIALRIEAVQTRHELEEEIISLKQQFDEKVEEVNDKEESIVELQKRLESLADNYNNEKEIANQQKHNINEELEDLQQKLSDLRIDLSSAEFEAQQRVQRAQIEYDQLQLQQYRQVDQVTQEISRVRDRLCQMKLHVESVLERIETAARQDHDATLRKFESKV</sequence>
<dbReference type="Pfam" id="PF03801">
    <property type="entry name" value="Ndc80_HEC"/>
    <property type="match status" value="1"/>
</dbReference>
<feature type="compositionally biased region" description="Low complexity" evidence="12">
    <location>
        <begin position="98"/>
        <end position="109"/>
    </location>
</feature>
<evidence type="ECO:0000256" key="3">
    <source>
        <dbReference type="ARBA" id="ARBA00022618"/>
    </source>
</evidence>
<dbReference type="PANTHER" id="PTHR10643">
    <property type="entry name" value="KINETOCHORE PROTEIN NDC80"/>
    <property type="match status" value="1"/>
</dbReference>
<evidence type="ECO:0000256" key="6">
    <source>
        <dbReference type="ARBA" id="ARBA00023054"/>
    </source>
</evidence>
<dbReference type="InterPro" id="IPR055260">
    <property type="entry name" value="Ndc80_CH"/>
</dbReference>
<dbReference type="EMBL" id="JASJQH010000317">
    <property type="protein sequence ID" value="KAK9765091.1"/>
    <property type="molecule type" value="Genomic_DNA"/>
</dbReference>
<feature type="compositionally biased region" description="Low complexity" evidence="12">
    <location>
        <begin position="61"/>
        <end position="79"/>
    </location>
</feature>
<evidence type="ECO:0000256" key="10">
    <source>
        <dbReference type="RuleBase" id="RU368072"/>
    </source>
</evidence>
<organism evidence="15 16">
    <name type="scientific">Basidiobolus ranarum</name>
    <dbReference type="NCBI Taxonomy" id="34480"/>
    <lineage>
        <taxon>Eukaryota</taxon>
        <taxon>Fungi</taxon>
        <taxon>Fungi incertae sedis</taxon>
        <taxon>Zoopagomycota</taxon>
        <taxon>Entomophthoromycotina</taxon>
        <taxon>Basidiobolomycetes</taxon>
        <taxon>Basidiobolales</taxon>
        <taxon>Basidiobolaceae</taxon>
        <taxon>Basidiobolus</taxon>
    </lineage>
</organism>
<reference evidence="15 16" key="1">
    <citation type="submission" date="2023-04" db="EMBL/GenBank/DDBJ databases">
        <title>Genome of Basidiobolus ranarum AG-B5.</title>
        <authorList>
            <person name="Stajich J.E."/>
            <person name="Carter-House D."/>
            <person name="Gryganskyi A."/>
        </authorList>
    </citation>
    <scope>NUCLEOTIDE SEQUENCE [LARGE SCALE GENOMIC DNA]</scope>
    <source>
        <strain evidence="15 16">AG-B5</strain>
    </source>
</reference>
<evidence type="ECO:0000256" key="5">
    <source>
        <dbReference type="ARBA" id="ARBA00022838"/>
    </source>
</evidence>
<dbReference type="Proteomes" id="UP001479436">
    <property type="component" value="Unassembled WGS sequence"/>
</dbReference>
<dbReference type="Pfam" id="PF24487">
    <property type="entry name" value="NDC80_loop"/>
    <property type="match status" value="1"/>
</dbReference>
<comment type="subunit">
    <text evidence="10">Component of the NDC80 complex.</text>
</comment>
<keyword evidence="16" id="KW-1185">Reference proteome</keyword>
<evidence type="ECO:0000256" key="1">
    <source>
        <dbReference type="ARBA" id="ARBA00007050"/>
    </source>
</evidence>